<keyword evidence="9" id="KW-1185">Reference proteome</keyword>
<dbReference type="STRING" id="1748243.Tel_07110"/>
<name>A0A0S2TCQ9_9GAMM</name>
<sequence>MPLRRFSDLFPVLSLLFVATIWGLLWLPLRGLDSAGMNGLWSTLVGYSAALLLALPMLWQLRRELQDNFPALVGIALASGWCNMGFILAVLDGNVVRVVLLFYLSPLWAVLLGHFILGERMTPYAKWVMTVAMCGALMMLWTPELGYPWPQDSADWLALSAGFAFALSNVLVRKNQHVSVANKAIAAWWGAILLAVGLLALGDPAVPRVGLEIYSGAVLLGLFGLALATIAVQYGVTHMPVHRSAVIMLFELVVATTSSQLFTDEVVRPIEWFGGALILTAAWLMARRQVEVGE</sequence>
<protein>
    <recommendedName>
        <fullName evidence="7">EamA domain-containing protein</fullName>
    </recommendedName>
</protein>
<feature type="transmembrane region" description="Helical" evidence="6">
    <location>
        <begin position="213"/>
        <end position="232"/>
    </location>
</feature>
<dbReference type="PANTHER" id="PTHR32322">
    <property type="entry name" value="INNER MEMBRANE TRANSPORTER"/>
    <property type="match status" value="1"/>
</dbReference>
<feature type="transmembrane region" description="Helical" evidence="6">
    <location>
        <begin position="71"/>
        <end position="91"/>
    </location>
</feature>
<organism evidence="8 9">
    <name type="scientific">Candidatus Tenderia electrophaga</name>
    <dbReference type="NCBI Taxonomy" id="1748243"/>
    <lineage>
        <taxon>Bacteria</taxon>
        <taxon>Pseudomonadati</taxon>
        <taxon>Pseudomonadota</taxon>
        <taxon>Gammaproteobacteria</taxon>
        <taxon>Candidatus Tenderiales</taxon>
        <taxon>Candidatus Tenderiaceae</taxon>
        <taxon>Candidatus Tenderia</taxon>
    </lineage>
</organism>
<evidence type="ECO:0000256" key="3">
    <source>
        <dbReference type="ARBA" id="ARBA00022692"/>
    </source>
</evidence>
<dbReference type="InterPro" id="IPR050638">
    <property type="entry name" value="AA-Vitamin_Transporters"/>
</dbReference>
<evidence type="ECO:0000313" key="8">
    <source>
        <dbReference type="EMBL" id="ALP52939.1"/>
    </source>
</evidence>
<dbReference type="GO" id="GO:0016020">
    <property type="term" value="C:membrane"/>
    <property type="evidence" value="ECO:0007669"/>
    <property type="project" value="UniProtKB-SubCell"/>
</dbReference>
<feature type="domain" description="EamA" evidence="7">
    <location>
        <begin position="154"/>
        <end position="285"/>
    </location>
</feature>
<gene>
    <name evidence="8" type="ORF">Tel_07110</name>
</gene>
<dbReference type="PANTHER" id="PTHR32322:SF2">
    <property type="entry name" value="EAMA DOMAIN-CONTAINING PROTEIN"/>
    <property type="match status" value="1"/>
</dbReference>
<dbReference type="KEGG" id="tee:Tel_07110"/>
<feature type="transmembrane region" description="Helical" evidence="6">
    <location>
        <begin position="154"/>
        <end position="172"/>
    </location>
</feature>
<evidence type="ECO:0000256" key="2">
    <source>
        <dbReference type="ARBA" id="ARBA00007362"/>
    </source>
</evidence>
<feature type="domain" description="EamA" evidence="7">
    <location>
        <begin position="11"/>
        <end position="140"/>
    </location>
</feature>
<dbReference type="AlphaFoldDB" id="A0A0S2TCQ9"/>
<feature type="transmembrane region" description="Helical" evidence="6">
    <location>
        <begin position="39"/>
        <end position="59"/>
    </location>
</feature>
<dbReference type="EMBL" id="CP013099">
    <property type="protein sequence ID" value="ALP52939.1"/>
    <property type="molecule type" value="Genomic_DNA"/>
</dbReference>
<keyword evidence="3 6" id="KW-0812">Transmembrane</keyword>
<evidence type="ECO:0000256" key="5">
    <source>
        <dbReference type="ARBA" id="ARBA00023136"/>
    </source>
</evidence>
<evidence type="ECO:0000256" key="4">
    <source>
        <dbReference type="ARBA" id="ARBA00022989"/>
    </source>
</evidence>
<feature type="transmembrane region" description="Helical" evidence="6">
    <location>
        <begin position="184"/>
        <end position="201"/>
    </location>
</feature>
<evidence type="ECO:0000313" key="9">
    <source>
        <dbReference type="Proteomes" id="UP000055136"/>
    </source>
</evidence>
<feature type="transmembrane region" description="Helical" evidence="6">
    <location>
        <begin position="9"/>
        <end position="27"/>
    </location>
</feature>
<feature type="transmembrane region" description="Helical" evidence="6">
    <location>
        <begin position="124"/>
        <end position="142"/>
    </location>
</feature>
<dbReference type="InterPro" id="IPR000620">
    <property type="entry name" value="EamA_dom"/>
</dbReference>
<dbReference type="SUPFAM" id="SSF103481">
    <property type="entry name" value="Multidrug resistance efflux transporter EmrE"/>
    <property type="match status" value="2"/>
</dbReference>
<comment type="similarity">
    <text evidence="2">Belongs to the EamA transporter family.</text>
</comment>
<keyword evidence="5 6" id="KW-0472">Membrane</keyword>
<dbReference type="InterPro" id="IPR037185">
    <property type="entry name" value="EmrE-like"/>
</dbReference>
<proteinExistence type="inferred from homology"/>
<evidence type="ECO:0000256" key="1">
    <source>
        <dbReference type="ARBA" id="ARBA00004141"/>
    </source>
</evidence>
<keyword evidence="4 6" id="KW-1133">Transmembrane helix</keyword>
<comment type="subcellular location">
    <subcellularLocation>
        <location evidence="1">Membrane</location>
        <topology evidence="1">Multi-pass membrane protein</topology>
    </subcellularLocation>
</comment>
<reference evidence="8" key="1">
    <citation type="submission" date="2015-10" db="EMBL/GenBank/DDBJ databases">
        <title>Description of Candidatus Tenderia electrophaga gen. nov, sp. nov., an Uncultivated Electroautotroph from a Biocathode Enrichment.</title>
        <authorList>
            <person name="Eddie B.J."/>
            <person name="Malanoski A.P."/>
            <person name="Wang Z."/>
            <person name="Hall R.J."/>
            <person name="Oh S.D."/>
            <person name="Heiner C."/>
            <person name="Lin B."/>
            <person name="Strycharz-Glaven S.M."/>
        </authorList>
    </citation>
    <scope>NUCLEOTIDE SEQUENCE [LARGE SCALE GENOMIC DNA]</scope>
    <source>
        <strain evidence="8">NRL1</strain>
    </source>
</reference>
<dbReference type="Pfam" id="PF00892">
    <property type="entry name" value="EamA"/>
    <property type="match status" value="2"/>
</dbReference>
<accession>A0A0S2TCQ9</accession>
<evidence type="ECO:0000259" key="7">
    <source>
        <dbReference type="Pfam" id="PF00892"/>
    </source>
</evidence>
<feature type="transmembrane region" description="Helical" evidence="6">
    <location>
        <begin position="97"/>
        <end position="117"/>
    </location>
</feature>
<dbReference type="Proteomes" id="UP000055136">
    <property type="component" value="Chromosome"/>
</dbReference>
<evidence type="ECO:0000256" key="6">
    <source>
        <dbReference type="SAM" id="Phobius"/>
    </source>
</evidence>